<evidence type="ECO:0000313" key="3">
    <source>
        <dbReference type="Proteomes" id="UP000467193"/>
    </source>
</evidence>
<name>A0A7I7QRD5_9MYCO</name>
<feature type="compositionally biased region" description="Polar residues" evidence="1">
    <location>
        <begin position="10"/>
        <end position="30"/>
    </location>
</feature>
<keyword evidence="3" id="KW-1185">Reference proteome</keyword>
<dbReference type="KEGG" id="msei:MSEDJ_30170"/>
<sequence>MVTPGARNFNGASRNEIASTIPSQTNTAPTATRELRSTAAAYDSGRPARVCNRGTMADVDDRDRLAELVRWEDAGATWEVVARTPRGVTIALLRCDGGEEVDRFTSDDPRLLAYVDR</sequence>
<reference evidence="2 3" key="1">
    <citation type="journal article" date="2019" name="Emerg. Microbes Infect.">
        <title>Comprehensive subspecies identification of 175 nontuberculous mycobacteria species based on 7547 genomic profiles.</title>
        <authorList>
            <person name="Matsumoto Y."/>
            <person name="Kinjo T."/>
            <person name="Motooka D."/>
            <person name="Nabeya D."/>
            <person name="Jung N."/>
            <person name="Uechi K."/>
            <person name="Horii T."/>
            <person name="Iida T."/>
            <person name="Fujita J."/>
            <person name="Nakamura S."/>
        </authorList>
    </citation>
    <scope>NUCLEOTIDE SEQUENCE [LARGE SCALE GENOMIC DNA]</scope>
    <source>
        <strain evidence="2 3">JCM 17899</strain>
    </source>
</reference>
<gene>
    <name evidence="2" type="ORF">MSEDJ_30170</name>
</gene>
<evidence type="ECO:0000256" key="1">
    <source>
        <dbReference type="SAM" id="MobiDB-lite"/>
    </source>
</evidence>
<organism evidence="2 3">
    <name type="scientific">Mycolicibacterium sediminis</name>
    <dbReference type="NCBI Taxonomy" id="1286180"/>
    <lineage>
        <taxon>Bacteria</taxon>
        <taxon>Bacillati</taxon>
        <taxon>Actinomycetota</taxon>
        <taxon>Actinomycetes</taxon>
        <taxon>Mycobacteriales</taxon>
        <taxon>Mycobacteriaceae</taxon>
        <taxon>Mycolicibacterium</taxon>
    </lineage>
</organism>
<feature type="region of interest" description="Disordered" evidence="1">
    <location>
        <begin position="1"/>
        <end position="31"/>
    </location>
</feature>
<proteinExistence type="predicted"/>
<accession>A0A7I7QRD5</accession>
<dbReference type="AlphaFoldDB" id="A0A7I7QRD5"/>
<protein>
    <submittedName>
        <fullName evidence="2">Uncharacterized protein</fullName>
    </submittedName>
</protein>
<dbReference type="Proteomes" id="UP000467193">
    <property type="component" value="Chromosome"/>
</dbReference>
<dbReference type="EMBL" id="AP022588">
    <property type="protein sequence ID" value="BBY28921.1"/>
    <property type="molecule type" value="Genomic_DNA"/>
</dbReference>
<evidence type="ECO:0000313" key="2">
    <source>
        <dbReference type="EMBL" id="BBY28921.1"/>
    </source>
</evidence>